<dbReference type="InterPro" id="IPR002625">
    <property type="entry name" value="Smr_dom"/>
</dbReference>
<comment type="subunit">
    <text evidence="7">Homodimer. Binds to stalled ribosomes, contacting rRNA.</text>
</comment>
<dbReference type="GO" id="GO:0004519">
    <property type="term" value="F:endonuclease activity"/>
    <property type="evidence" value="ECO:0007669"/>
    <property type="project" value="UniProtKB-UniRule"/>
</dbReference>
<organism evidence="10 11">
    <name type="scientific">Candidatus Alloenteromonas pullistercoris</name>
    <dbReference type="NCBI Taxonomy" id="2840785"/>
    <lineage>
        <taxon>Bacteria</taxon>
        <taxon>Bacillati</taxon>
        <taxon>Bacillota</taxon>
        <taxon>Bacillota incertae sedis</taxon>
        <taxon>Candidatus Alloenteromonas</taxon>
    </lineage>
</organism>
<dbReference type="SMART" id="SM00534">
    <property type="entry name" value="MUTSac"/>
    <property type="match status" value="1"/>
</dbReference>
<sequence length="768" mass="83665">MDERETLQIDRILGQFAAFCLTPRGRKSLLESQFLGKDELADALLGAQEMFQTLSRYGAPPIDSPVDLRDEVDMAKKGKVLSGEELKAVEREHLASISYKAFVEAMENAPYARKTAFSMGDFSLTAEEIGRCVDSDFSLFDKASPELRSIRNSIRSAERAIALRLPKLIDEYRSFLTSPTLTLRDGHYALPVAIAYKSKVPGNVLGYSGSGGSLFVEPAPLVALNAKLLSLRDEEKNEEERIRRRLSGLVGEAGEEIEKTNLAFAIEDIRLAKARWMESHEGHVAAIGDEIYLPFARHPLLDAKKAVPNSFRLTHDSRLLVISGPNAGGKTVALKTVGVCAYLFMLGFPLPCAQGAILPYFGAIRSDIGDHQSIDDNLSTFSGHIAEIASCLEGIGPSSLLLLDEVGTGTSPHEGEALAIAILDKVLSSDCFALASSHFEGVKEFALSRPGAGNASMEFDSDSLEPTYHLRLGVPGESYALVLSERFGLSRDIVEHAKSLAEKGKDASVSTTIEKLSALLKENEDLRLTLSKKEGELTFEKARLEKERKAFEREKGQFAASIRQKEEEAMEKASKAAEMAIKRLSSPSLKLHEAIEEKKRLDELLYKEGEKTDETPSEELKVGDYVASADYPVEGTITRISGKKAEISSAKGMSFTLPLAGLRLSKAPKRIESSFRGAGLDGLAKEKGLSLECNLIGLRYDEAKQALDAYLDKCRVKGFKRVRIIHGLGSGALKRMTAEYAASHSFVDHLEMAGEGEGGAGASVLVLK</sequence>
<evidence type="ECO:0000256" key="7">
    <source>
        <dbReference type="HAMAP-Rule" id="MF_00092"/>
    </source>
</evidence>
<dbReference type="Pfam" id="PF00488">
    <property type="entry name" value="MutS_V"/>
    <property type="match status" value="1"/>
</dbReference>
<keyword evidence="7" id="KW-0255">Endonuclease</keyword>
<evidence type="ECO:0000256" key="1">
    <source>
        <dbReference type="ARBA" id="ARBA00022730"/>
    </source>
</evidence>
<dbReference type="SMART" id="SM00463">
    <property type="entry name" value="SMR"/>
    <property type="match status" value="1"/>
</dbReference>
<evidence type="ECO:0000256" key="2">
    <source>
        <dbReference type="ARBA" id="ARBA00022741"/>
    </source>
</evidence>
<dbReference type="EC" id="3.1.-.-" evidence="7"/>
<dbReference type="Gene3D" id="3.30.1370.110">
    <property type="match status" value="1"/>
</dbReference>
<evidence type="ECO:0000313" key="11">
    <source>
        <dbReference type="Proteomes" id="UP000823634"/>
    </source>
</evidence>
<comment type="caution">
    <text evidence="10">The sequence shown here is derived from an EMBL/GenBank/DDBJ whole genome shotgun (WGS) entry which is preliminary data.</text>
</comment>
<evidence type="ECO:0000256" key="6">
    <source>
        <dbReference type="ARBA" id="ARBA00023125"/>
    </source>
</evidence>
<dbReference type="InterPro" id="IPR036063">
    <property type="entry name" value="Smr_dom_sf"/>
</dbReference>
<dbReference type="EC" id="3.6.4.-" evidence="7"/>
<evidence type="ECO:0000256" key="8">
    <source>
        <dbReference type="SAM" id="Coils"/>
    </source>
</evidence>
<dbReference type="GO" id="GO:0005524">
    <property type="term" value="F:ATP binding"/>
    <property type="evidence" value="ECO:0007669"/>
    <property type="project" value="UniProtKB-UniRule"/>
</dbReference>
<evidence type="ECO:0000256" key="4">
    <source>
        <dbReference type="ARBA" id="ARBA00022840"/>
    </source>
</evidence>
<dbReference type="InterPro" id="IPR005747">
    <property type="entry name" value="MutS2"/>
</dbReference>
<dbReference type="GO" id="GO:0140664">
    <property type="term" value="F:ATP-dependent DNA damage sensor activity"/>
    <property type="evidence" value="ECO:0007669"/>
    <property type="project" value="InterPro"/>
</dbReference>
<dbReference type="Pfam" id="PF01713">
    <property type="entry name" value="Smr"/>
    <property type="match status" value="1"/>
</dbReference>
<comment type="similarity">
    <text evidence="7">Belongs to the DNA mismatch repair MutS family. MutS2 subfamily.</text>
</comment>
<keyword evidence="1 7" id="KW-0699">rRNA-binding</keyword>
<keyword evidence="8" id="KW-0175">Coiled coil</keyword>
<reference evidence="10" key="1">
    <citation type="submission" date="2020-10" db="EMBL/GenBank/DDBJ databases">
        <authorList>
            <person name="Gilroy R."/>
        </authorList>
    </citation>
    <scope>NUCLEOTIDE SEQUENCE</scope>
    <source>
        <strain evidence="10">17113</strain>
    </source>
</reference>
<dbReference type="GO" id="GO:0016887">
    <property type="term" value="F:ATP hydrolysis activity"/>
    <property type="evidence" value="ECO:0007669"/>
    <property type="project" value="InterPro"/>
</dbReference>
<dbReference type="PROSITE" id="PS50828">
    <property type="entry name" value="SMR"/>
    <property type="match status" value="1"/>
</dbReference>
<dbReference type="HAMAP" id="MF_00092">
    <property type="entry name" value="MutS2"/>
    <property type="match status" value="1"/>
</dbReference>
<keyword evidence="7" id="KW-0540">Nuclease</keyword>
<protein>
    <recommendedName>
        <fullName evidence="7">Endonuclease MutS2</fullName>
        <ecNumber evidence="7">3.1.-.-</ecNumber>
    </recommendedName>
    <alternativeName>
        <fullName evidence="7">Ribosome-associated protein quality control-upstream factor</fullName>
        <shortName evidence="7">RQC-upstream factor</shortName>
        <shortName evidence="7">RqcU</shortName>
        <ecNumber evidence="7">3.6.4.-</ecNumber>
    </alternativeName>
</protein>
<dbReference type="EMBL" id="JADINA010000025">
    <property type="protein sequence ID" value="MBO8426446.1"/>
    <property type="molecule type" value="Genomic_DNA"/>
</dbReference>
<keyword evidence="2 7" id="KW-0547">Nucleotide-binding</keyword>
<dbReference type="GO" id="GO:0019843">
    <property type="term" value="F:rRNA binding"/>
    <property type="evidence" value="ECO:0007669"/>
    <property type="project" value="UniProtKB-UniRule"/>
</dbReference>
<dbReference type="PANTHER" id="PTHR48466">
    <property type="entry name" value="OS10G0509000 PROTEIN-RELATED"/>
    <property type="match status" value="1"/>
</dbReference>
<dbReference type="InterPro" id="IPR045076">
    <property type="entry name" value="MutS"/>
</dbReference>
<keyword evidence="6 7" id="KW-0238">DNA-binding</keyword>
<accession>A0A9D9DFM3</accession>
<feature type="coiled-coil region" evidence="8">
    <location>
        <begin position="516"/>
        <end position="583"/>
    </location>
</feature>
<dbReference type="GO" id="GO:0045910">
    <property type="term" value="P:negative regulation of DNA recombination"/>
    <property type="evidence" value="ECO:0007669"/>
    <property type="project" value="InterPro"/>
</dbReference>
<name>A0A9D9DFM3_9FIRM</name>
<gene>
    <name evidence="7" type="primary">mutS2</name>
    <name evidence="7" type="synonym">rqcU</name>
    <name evidence="10" type="ORF">IAC61_03900</name>
</gene>
<dbReference type="InterPro" id="IPR027417">
    <property type="entry name" value="P-loop_NTPase"/>
</dbReference>
<feature type="binding site" evidence="7">
    <location>
        <begin position="324"/>
        <end position="331"/>
    </location>
    <ligand>
        <name>ATP</name>
        <dbReference type="ChEBI" id="CHEBI:30616"/>
    </ligand>
</feature>
<keyword evidence="3 7" id="KW-0378">Hydrolase</keyword>
<dbReference type="GO" id="GO:0006298">
    <property type="term" value="P:mismatch repair"/>
    <property type="evidence" value="ECO:0007669"/>
    <property type="project" value="InterPro"/>
</dbReference>
<evidence type="ECO:0000313" key="10">
    <source>
        <dbReference type="EMBL" id="MBO8426446.1"/>
    </source>
</evidence>
<dbReference type="Proteomes" id="UP000823634">
    <property type="component" value="Unassembled WGS sequence"/>
</dbReference>
<dbReference type="InterPro" id="IPR036187">
    <property type="entry name" value="DNA_mismatch_repair_MutS_sf"/>
</dbReference>
<dbReference type="PANTHER" id="PTHR48466:SF2">
    <property type="entry name" value="OS10G0509000 PROTEIN"/>
    <property type="match status" value="1"/>
</dbReference>
<dbReference type="GO" id="GO:0030983">
    <property type="term" value="F:mismatched DNA binding"/>
    <property type="evidence" value="ECO:0007669"/>
    <property type="project" value="InterPro"/>
</dbReference>
<reference evidence="10" key="2">
    <citation type="journal article" date="2021" name="PeerJ">
        <title>Extensive microbial diversity within the chicken gut microbiome revealed by metagenomics and culture.</title>
        <authorList>
            <person name="Gilroy R."/>
            <person name="Ravi A."/>
            <person name="Getino M."/>
            <person name="Pursley I."/>
            <person name="Horton D.L."/>
            <person name="Alikhan N.F."/>
            <person name="Baker D."/>
            <person name="Gharbi K."/>
            <person name="Hall N."/>
            <person name="Watson M."/>
            <person name="Adriaenssens E.M."/>
            <person name="Foster-Nyarko E."/>
            <person name="Jarju S."/>
            <person name="Secka A."/>
            <person name="Antonio M."/>
            <person name="Oren A."/>
            <person name="Chaudhuri R.R."/>
            <person name="La Ragione R."/>
            <person name="Hildebrand F."/>
            <person name="Pallen M.J."/>
        </authorList>
    </citation>
    <scope>NUCLEOTIDE SEQUENCE</scope>
    <source>
        <strain evidence="10">17113</strain>
    </source>
</reference>
<comment type="function">
    <text evidence="7">Acts as a ribosome collision sensor, splitting the ribosome into its 2 subunits. Detects stalled/collided 70S ribosomes which it binds and splits by an ATP-hydrolysis driven conformational change. Acts upstream of the ribosome quality control system (RQC), a ribosome-associated complex that mediates the extraction of incompletely synthesized nascent chains from stalled ribosomes and their subsequent degradation. Probably generates substrates for RQC.</text>
</comment>
<dbReference type="SUPFAM" id="SSF52540">
    <property type="entry name" value="P-loop containing nucleoside triphosphate hydrolases"/>
    <property type="match status" value="1"/>
</dbReference>
<evidence type="ECO:0000256" key="3">
    <source>
        <dbReference type="ARBA" id="ARBA00022801"/>
    </source>
</evidence>
<dbReference type="PIRSF" id="PIRSF005814">
    <property type="entry name" value="MutS_YshD"/>
    <property type="match status" value="1"/>
</dbReference>
<evidence type="ECO:0000256" key="5">
    <source>
        <dbReference type="ARBA" id="ARBA00022884"/>
    </source>
</evidence>
<dbReference type="NCBIfam" id="TIGR01069">
    <property type="entry name" value="mutS2"/>
    <property type="match status" value="1"/>
</dbReference>
<dbReference type="SUPFAM" id="SSF48334">
    <property type="entry name" value="DNA repair protein MutS, domain III"/>
    <property type="match status" value="1"/>
</dbReference>
<feature type="domain" description="Smr" evidence="9">
    <location>
        <begin position="693"/>
        <end position="768"/>
    </location>
</feature>
<dbReference type="GO" id="GO:0043023">
    <property type="term" value="F:ribosomal large subunit binding"/>
    <property type="evidence" value="ECO:0007669"/>
    <property type="project" value="UniProtKB-UniRule"/>
</dbReference>
<comment type="function">
    <text evidence="7">Endonuclease that is involved in the suppression of homologous recombination and thus may have a key role in the control of bacterial genetic diversity.</text>
</comment>
<evidence type="ECO:0000259" key="9">
    <source>
        <dbReference type="PROSITE" id="PS50828"/>
    </source>
</evidence>
<proteinExistence type="inferred from homology"/>
<dbReference type="SUPFAM" id="SSF160443">
    <property type="entry name" value="SMR domain-like"/>
    <property type="match status" value="1"/>
</dbReference>
<dbReference type="InterPro" id="IPR000432">
    <property type="entry name" value="DNA_mismatch_repair_MutS_C"/>
</dbReference>
<dbReference type="Gene3D" id="3.40.50.300">
    <property type="entry name" value="P-loop containing nucleotide triphosphate hydrolases"/>
    <property type="match status" value="1"/>
</dbReference>
<dbReference type="AlphaFoldDB" id="A0A9D9DFM3"/>
<dbReference type="GO" id="GO:0072344">
    <property type="term" value="P:rescue of stalled ribosome"/>
    <property type="evidence" value="ECO:0007669"/>
    <property type="project" value="UniProtKB-UniRule"/>
</dbReference>
<keyword evidence="5 7" id="KW-0694">RNA-binding</keyword>
<keyword evidence="4 7" id="KW-0067">ATP-binding</keyword>